<feature type="chain" id="PRO_5015167548" evidence="1">
    <location>
        <begin position="20"/>
        <end position="214"/>
    </location>
</feature>
<evidence type="ECO:0000313" key="4">
    <source>
        <dbReference type="Proteomes" id="UP000240572"/>
    </source>
</evidence>
<organism evidence="3 4">
    <name type="scientific">Taibaiella chishuiensis</name>
    <dbReference type="NCBI Taxonomy" id="1434707"/>
    <lineage>
        <taxon>Bacteria</taxon>
        <taxon>Pseudomonadati</taxon>
        <taxon>Bacteroidota</taxon>
        <taxon>Chitinophagia</taxon>
        <taxon>Chitinophagales</taxon>
        <taxon>Chitinophagaceae</taxon>
        <taxon>Taibaiella</taxon>
    </lineage>
</organism>
<dbReference type="EMBL" id="PYGD01000001">
    <property type="protein sequence ID" value="PSK95141.1"/>
    <property type="molecule type" value="Genomic_DNA"/>
</dbReference>
<dbReference type="Proteomes" id="UP000240572">
    <property type="component" value="Unassembled WGS sequence"/>
</dbReference>
<dbReference type="OrthoDB" id="959017at2"/>
<evidence type="ECO:0000313" key="3">
    <source>
        <dbReference type="EMBL" id="PSK95141.1"/>
    </source>
</evidence>
<evidence type="ECO:0000259" key="2">
    <source>
        <dbReference type="Pfam" id="PF13568"/>
    </source>
</evidence>
<sequence length="214" mass="23371">MKQALLFVAALAAALSAHAQSRRGLWVTPNSAIGLGGLVNKEYIPYKNNVSVYLGIGVDAGYMFGDHVGLFTGLNYCGYGYALDQSDRNNDRLLVGTQAMLELPLYLRFVSTTAGRFGFFTHVGFKYGFLVGQKDFIQVDGKRSDAPTRAKYNDQSFSPFVYLGMNIPAGRRVEMTLGPELTYQASNLFASGSSMRANYLNVGIKFGVGIKATR</sequence>
<protein>
    <submittedName>
        <fullName evidence="3">Outer membrane protein with beta-barrel domain</fullName>
    </submittedName>
</protein>
<evidence type="ECO:0000256" key="1">
    <source>
        <dbReference type="SAM" id="SignalP"/>
    </source>
</evidence>
<dbReference type="RefSeq" id="WP_106521810.1">
    <property type="nucleotide sequence ID" value="NZ_PYGD01000001.1"/>
</dbReference>
<dbReference type="AlphaFoldDB" id="A0A2P8DD39"/>
<dbReference type="InterPro" id="IPR025665">
    <property type="entry name" value="Beta-barrel_OMP_2"/>
</dbReference>
<accession>A0A2P8DD39</accession>
<name>A0A2P8DD39_9BACT</name>
<gene>
    <name evidence="3" type="ORF">B0I18_1011306</name>
</gene>
<keyword evidence="4" id="KW-1185">Reference proteome</keyword>
<feature type="domain" description="Outer membrane protein beta-barrel" evidence="2">
    <location>
        <begin position="19"/>
        <end position="170"/>
    </location>
</feature>
<dbReference type="Pfam" id="PF13568">
    <property type="entry name" value="OMP_b-brl_2"/>
    <property type="match status" value="1"/>
</dbReference>
<feature type="signal peptide" evidence="1">
    <location>
        <begin position="1"/>
        <end position="19"/>
    </location>
</feature>
<keyword evidence="1" id="KW-0732">Signal</keyword>
<proteinExistence type="predicted"/>
<reference evidence="3 4" key="1">
    <citation type="submission" date="2018-03" db="EMBL/GenBank/DDBJ databases">
        <title>Genomic Encyclopedia of Type Strains, Phase III (KMG-III): the genomes of soil and plant-associated and newly described type strains.</title>
        <authorList>
            <person name="Whitman W."/>
        </authorList>
    </citation>
    <scope>NUCLEOTIDE SEQUENCE [LARGE SCALE GENOMIC DNA]</scope>
    <source>
        <strain evidence="3 4">CGMCC 1.12700</strain>
    </source>
</reference>
<comment type="caution">
    <text evidence="3">The sequence shown here is derived from an EMBL/GenBank/DDBJ whole genome shotgun (WGS) entry which is preliminary data.</text>
</comment>